<dbReference type="PROSITE" id="PS51819">
    <property type="entry name" value="VOC"/>
    <property type="match status" value="1"/>
</dbReference>
<dbReference type="Pfam" id="PF00903">
    <property type="entry name" value="Glyoxalase"/>
    <property type="match status" value="1"/>
</dbReference>
<dbReference type="InterPro" id="IPR029068">
    <property type="entry name" value="Glyas_Bleomycin-R_OHBP_Dase"/>
</dbReference>
<dbReference type="Gene3D" id="3.30.720.110">
    <property type="match status" value="1"/>
</dbReference>
<evidence type="ECO:0000313" key="3">
    <source>
        <dbReference type="Proteomes" id="UP001139971"/>
    </source>
</evidence>
<dbReference type="PANTHER" id="PTHR34109:SF1">
    <property type="entry name" value="VOC DOMAIN-CONTAINING PROTEIN"/>
    <property type="match status" value="1"/>
</dbReference>
<name>A0A9X3YIP9_9GAMM</name>
<dbReference type="PANTHER" id="PTHR34109">
    <property type="entry name" value="BNAUNNG04460D PROTEIN-RELATED"/>
    <property type="match status" value="1"/>
</dbReference>
<reference evidence="2" key="1">
    <citation type="submission" date="2023-02" db="EMBL/GenBank/DDBJ databases">
        <title>Tahibacter soli sp. nov. isolated from soil.</title>
        <authorList>
            <person name="Baek J.H."/>
            <person name="Lee J.K."/>
            <person name="Choi D.G."/>
            <person name="Jeon C.O."/>
        </authorList>
    </citation>
    <scope>NUCLEOTIDE SEQUENCE</scope>
    <source>
        <strain evidence="2">BL</strain>
    </source>
</reference>
<accession>A0A9X3YIP9</accession>
<dbReference type="Gene3D" id="3.30.720.120">
    <property type="match status" value="1"/>
</dbReference>
<evidence type="ECO:0000259" key="1">
    <source>
        <dbReference type="PROSITE" id="PS51819"/>
    </source>
</evidence>
<evidence type="ECO:0000313" key="2">
    <source>
        <dbReference type="EMBL" id="MDC8011806.1"/>
    </source>
</evidence>
<keyword evidence="3" id="KW-1185">Reference proteome</keyword>
<dbReference type="InterPro" id="IPR037523">
    <property type="entry name" value="VOC_core"/>
</dbReference>
<comment type="caution">
    <text evidence="2">The sequence shown here is derived from an EMBL/GenBank/DDBJ whole genome shotgun (WGS) entry which is preliminary data.</text>
</comment>
<dbReference type="InterPro" id="IPR004360">
    <property type="entry name" value="Glyas_Fos-R_dOase_dom"/>
</dbReference>
<dbReference type="SUPFAM" id="SSF54593">
    <property type="entry name" value="Glyoxalase/Bleomycin resistance protein/Dihydroxybiphenyl dioxygenase"/>
    <property type="match status" value="1"/>
</dbReference>
<feature type="domain" description="VOC" evidence="1">
    <location>
        <begin position="1"/>
        <end position="122"/>
    </location>
</feature>
<proteinExistence type="predicted"/>
<sequence>MTPYLIVRDGARAIDFYAAAFGAKELFRLADKNGKVGHAELELGDSRFMLADEFPDFGALAPPSVGGTPVCLHVYVADVDAAFARAVAAGATELRAVADQFYGERRGMLADPFGHKWSLATAVRDVSPEEMQKIWSETTA</sequence>
<organism evidence="2 3">
    <name type="scientific">Tahibacter soli</name>
    <dbReference type="NCBI Taxonomy" id="2983605"/>
    <lineage>
        <taxon>Bacteria</taxon>
        <taxon>Pseudomonadati</taxon>
        <taxon>Pseudomonadota</taxon>
        <taxon>Gammaproteobacteria</taxon>
        <taxon>Lysobacterales</taxon>
        <taxon>Rhodanobacteraceae</taxon>
        <taxon>Tahibacter</taxon>
    </lineage>
</organism>
<dbReference type="CDD" id="cd07246">
    <property type="entry name" value="VOC_like"/>
    <property type="match status" value="1"/>
</dbReference>
<dbReference type="Proteomes" id="UP001139971">
    <property type="component" value="Unassembled WGS sequence"/>
</dbReference>
<dbReference type="EMBL" id="JAOVZO020000003">
    <property type="protein sequence ID" value="MDC8011806.1"/>
    <property type="molecule type" value="Genomic_DNA"/>
</dbReference>
<dbReference type="AlphaFoldDB" id="A0A9X3YIP9"/>
<gene>
    <name evidence="2" type="ORF">OD750_004520</name>
</gene>
<protein>
    <submittedName>
        <fullName evidence="2">VOC family protein</fullName>
    </submittedName>
</protein>